<evidence type="ECO:0000256" key="1">
    <source>
        <dbReference type="SAM" id="MobiDB-lite"/>
    </source>
</evidence>
<dbReference type="AlphaFoldDB" id="A0A8C8UB07"/>
<dbReference type="GO" id="GO:0045814">
    <property type="term" value="P:negative regulation of gene expression, epigenetic"/>
    <property type="evidence" value="ECO:0007669"/>
    <property type="project" value="TreeGrafter"/>
</dbReference>
<feature type="compositionally biased region" description="Low complexity" evidence="1">
    <location>
        <begin position="123"/>
        <end position="139"/>
    </location>
</feature>
<feature type="compositionally biased region" description="Low complexity" evidence="1">
    <location>
        <begin position="88"/>
        <end position="97"/>
    </location>
</feature>
<feature type="region of interest" description="Disordered" evidence="1">
    <location>
        <begin position="1"/>
        <end position="26"/>
    </location>
</feature>
<dbReference type="PANTHER" id="PTHR15836">
    <property type="entry name" value="PERIPHILIN 1"/>
    <property type="match status" value="1"/>
</dbReference>
<evidence type="ECO:0000259" key="2">
    <source>
        <dbReference type="Pfam" id="PF25234"/>
    </source>
</evidence>
<evidence type="ECO:0000313" key="3">
    <source>
        <dbReference type="Ensembl" id="ENSPEMP00000029289.1"/>
    </source>
</evidence>
<dbReference type="PANTHER" id="PTHR15836:SF4">
    <property type="entry name" value="PERIPHILIN-1"/>
    <property type="match status" value="1"/>
</dbReference>
<dbReference type="Proteomes" id="UP000694547">
    <property type="component" value="Unassembled WGS sequence"/>
</dbReference>
<reference evidence="3" key="2">
    <citation type="submission" date="2025-08" db="UniProtKB">
        <authorList>
            <consortium name="Ensembl"/>
        </authorList>
    </citation>
    <scope>IDENTIFICATION</scope>
</reference>
<dbReference type="CDD" id="cd22896">
    <property type="entry name" value="periphilin-like"/>
    <property type="match status" value="1"/>
</dbReference>
<name>A0A8C8UB07_PERMB</name>
<dbReference type="GO" id="GO:0045892">
    <property type="term" value="P:negative regulation of DNA-templated transcription"/>
    <property type="evidence" value="ECO:0007669"/>
    <property type="project" value="InterPro"/>
</dbReference>
<feature type="region of interest" description="Disordered" evidence="1">
    <location>
        <begin position="57"/>
        <end position="163"/>
    </location>
</feature>
<organism evidence="3 4">
    <name type="scientific">Peromyscus maniculatus bairdii</name>
    <name type="common">Prairie deer mouse</name>
    <dbReference type="NCBI Taxonomy" id="230844"/>
    <lineage>
        <taxon>Eukaryota</taxon>
        <taxon>Metazoa</taxon>
        <taxon>Chordata</taxon>
        <taxon>Craniata</taxon>
        <taxon>Vertebrata</taxon>
        <taxon>Euteleostomi</taxon>
        <taxon>Mammalia</taxon>
        <taxon>Eutheria</taxon>
        <taxon>Euarchontoglires</taxon>
        <taxon>Glires</taxon>
        <taxon>Rodentia</taxon>
        <taxon>Myomorpha</taxon>
        <taxon>Muroidea</taxon>
        <taxon>Cricetidae</taxon>
        <taxon>Neotominae</taxon>
        <taxon>Peromyscus</taxon>
    </lineage>
</organism>
<sequence>MEIEKWDEGRCFTQDPRRGPPYKRGHYGYRWSRDEYSTSQQPQYRAMKNGFRRKRFYSSHYSRQRSPHKRGAPFLRESRVGGKDSLHSRFGSSLSSRSRMRSFHQSRRRCKERAIQVFKTSRDTVPSSSSSKVLKSPSRLTEKEQADAASKRANENPKQSEENNLAEISEFETGSKAPLCINQTEEPESYTTAGPELCEDSQLIIRSKAIASKITEIEKVYRQVCDTFGMVVERLVEKDRSLENSIQFAMKQSLHEIGEQRVEELKHFIMEYDNSTPDFGDPF</sequence>
<feature type="compositionally biased region" description="Basic residues" evidence="1">
    <location>
        <begin position="57"/>
        <end position="71"/>
    </location>
</feature>
<dbReference type="Pfam" id="PF25234">
    <property type="entry name" value="Periphilin_C"/>
    <property type="match status" value="1"/>
</dbReference>
<feature type="domain" description="Periphilin-1 C-terminal" evidence="2">
    <location>
        <begin position="194"/>
        <end position="275"/>
    </location>
</feature>
<evidence type="ECO:0000313" key="4">
    <source>
        <dbReference type="Proteomes" id="UP000694547"/>
    </source>
</evidence>
<dbReference type="GO" id="GO:0097355">
    <property type="term" value="P:protein localization to heterochromatin"/>
    <property type="evidence" value="ECO:0007669"/>
    <property type="project" value="TreeGrafter"/>
</dbReference>
<dbReference type="InterPro" id="IPR057603">
    <property type="entry name" value="Periphilin-1_C"/>
</dbReference>
<feature type="compositionally biased region" description="Basic and acidic residues" evidence="1">
    <location>
        <begin position="140"/>
        <end position="161"/>
    </location>
</feature>
<dbReference type="Ensembl" id="ENSPEMT00000039980.1">
    <property type="protein sequence ID" value="ENSPEMP00000029289.1"/>
    <property type="gene ID" value="ENSPEMG00000027657.1"/>
</dbReference>
<feature type="compositionally biased region" description="Basic and acidic residues" evidence="1">
    <location>
        <begin position="1"/>
        <end position="18"/>
    </location>
</feature>
<dbReference type="GO" id="GO:0005654">
    <property type="term" value="C:nucleoplasm"/>
    <property type="evidence" value="ECO:0007669"/>
    <property type="project" value="TreeGrafter"/>
</dbReference>
<feature type="compositionally biased region" description="Basic and acidic residues" evidence="1">
    <location>
        <begin position="76"/>
        <end position="87"/>
    </location>
</feature>
<reference evidence="3" key="3">
    <citation type="submission" date="2025-09" db="UniProtKB">
        <authorList>
            <consortium name="Ensembl"/>
        </authorList>
    </citation>
    <scope>IDENTIFICATION</scope>
</reference>
<protein>
    <recommendedName>
        <fullName evidence="2">Periphilin-1 C-terminal domain-containing protein</fullName>
    </recommendedName>
</protein>
<keyword evidence="4" id="KW-1185">Reference proteome</keyword>
<reference evidence="4" key="1">
    <citation type="submission" date="2018-10" db="EMBL/GenBank/DDBJ databases">
        <title>Improved assembly of the deer mouse Peromyscus maniculatus genome.</title>
        <authorList>
            <person name="Lassance J.-M."/>
            <person name="Hoekstra H.E."/>
        </authorList>
    </citation>
    <scope>NUCLEOTIDE SEQUENCE [LARGE SCALE GENOMIC DNA]</scope>
</reference>
<dbReference type="InterPro" id="IPR028851">
    <property type="entry name" value="Pphln1"/>
</dbReference>
<proteinExistence type="predicted"/>
<accession>A0A8C8UB07</accession>
<feature type="compositionally biased region" description="Basic residues" evidence="1">
    <location>
        <begin position="98"/>
        <end position="111"/>
    </location>
</feature>
<dbReference type="GeneTree" id="ENSGT00390000016228"/>